<keyword evidence="4" id="KW-0378">Hydrolase</keyword>
<dbReference type="Gene3D" id="3.30.2010.10">
    <property type="entry name" value="Metalloproteases ('zincins'), catalytic domain"/>
    <property type="match status" value="1"/>
</dbReference>
<feature type="chain" id="PRO_5021831972" evidence="7">
    <location>
        <begin position="33"/>
        <end position="498"/>
    </location>
</feature>
<proteinExistence type="predicted"/>
<evidence type="ECO:0000256" key="5">
    <source>
        <dbReference type="ARBA" id="ARBA00022833"/>
    </source>
</evidence>
<evidence type="ECO:0000259" key="8">
    <source>
        <dbReference type="Pfam" id="PF01435"/>
    </source>
</evidence>
<comment type="caution">
    <text evidence="9">The sequence shown here is derived from an EMBL/GenBank/DDBJ whole genome shotgun (WGS) entry which is preliminary data.</text>
</comment>
<feature type="domain" description="Peptidase M48" evidence="8">
    <location>
        <begin position="79"/>
        <end position="263"/>
    </location>
</feature>
<reference evidence="9 10" key="1">
    <citation type="submission" date="2019-07" db="EMBL/GenBank/DDBJ databases">
        <title>Qingshengfaniella alkalisoli gen. nov., sp. nov., isolated from saline soil.</title>
        <authorList>
            <person name="Xu L."/>
            <person name="Huang X.-X."/>
            <person name="Sun J.-Q."/>
        </authorList>
    </citation>
    <scope>NUCLEOTIDE SEQUENCE [LARGE SCALE GENOMIC DNA]</scope>
    <source>
        <strain evidence="9 10">DSM 27279</strain>
    </source>
</reference>
<sequence>MPMRAPVITRLRRCVVALLVPALLVGAAPARAQPAGLPDLGDTAAVELSPRLEQRLGEAIMADGRRDPTYVDDPAIRQYLTTLGRDLAARGSGVASVEVFAIRDPSINAFAMPGGYIGIHSGLVLSTQNESELAGVVAHEIGHVGQRHVARRMAQQNQSSMLLLGMMAAALAAAAAGAGDLAQGAAVFGQAAAVNSQLSFSRDAEREADRVGLQMMTAAGFDPAGMSSMFGRMAQSGRFNTGAGPSYASTHPMSIERMSDMQNLSRASAVQAPRQSDTYWFVRAKLAVLQSGYSRAADPVGMLRAEASSHSGARAAAAHYGVAYGLLQRRDPAGARAAWQQAVAEGVQHPMLDQLGAELDLAENNVAAATQHAQAGAARWPQDRALAITEARMLQRAGRDAEAVQKLEPRLEQWGSDEPVLYRMAAESLARLGDPVREKRYMAEYYALVGALPASLIQLQQARAATHEFHEQSVLDARIAETKRRIEDDRAFTQKFER</sequence>
<evidence type="ECO:0000256" key="7">
    <source>
        <dbReference type="SAM" id="SignalP"/>
    </source>
</evidence>
<name>A0A556A6C1_9BURK</name>
<organism evidence="9 10">
    <name type="scientific">Verticiella sediminum</name>
    <dbReference type="NCBI Taxonomy" id="1247510"/>
    <lineage>
        <taxon>Bacteria</taxon>
        <taxon>Pseudomonadati</taxon>
        <taxon>Pseudomonadota</taxon>
        <taxon>Betaproteobacteria</taxon>
        <taxon>Burkholderiales</taxon>
        <taxon>Alcaligenaceae</taxon>
        <taxon>Verticiella</taxon>
    </lineage>
</organism>
<keyword evidence="7" id="KW-0732">Signal</keyword>
<dbReference type="GO" id="GO:0004222">
    <property type="term" value="F:metalloendopeptidase activity"/>
    <property type="evidence" value="ECO:0007669"/>
    <property type="project" value="InterPro"/>
</dbReference>
<dbReference type="PANTHER" id="PTHR22726:SF1">
    <property type="entry name" value="METALLOENDOPEPTIDASE OMA1, MITOCHONDRIAL"/>
    <property type="match status" value="1"/>
</dbReference>
<accession>A0A556A6C1</accession>
<evidence type="ECO:0000313" key="9">
    <source>
        <dbReference type="EMBL" id="TSH88429.1"/>
    </source>
</evidence>
<gene>
    <name evidence="9" type="ORF">FOZ76_26435</name>
</gene>
<dbReference type="Pfam" id="PF01435">
    <property type="entry name" value="Peptidase_M48"/>
    <property type="match status" value="1"/>
</dbReference>
<keyword evidence="10" id="KW-1185">Reference proteome</keyword>
<dbReference type="InterPro" id="IPR051156">
    <property type="entry name" value="Mito/Outer_Membr_Metalloprot"/>
</dbReference>
<keyword evidence="3" id="KW-0479">Metal-binding</keyword>
<dbReference type="GO" id="GO:0046872">
    <property type="term" value="F:metal ion binding"/>
    <property type="evidence" value="ECO:0007669"/>
    <property type="project" value="UniProtKB-KW"/>
</dbReference>
<keyword evidence="2 9" id="KW-0645">Protease</keyword>
<dbReference type="GO" id="GO:0016020">
    <property type="term" value="C:membrane"/>
    <property type="evidence" value="ECO:0007669"/>
    <property type="project" value="TreeGrafter"/>
</dbReference>
<evidence type="ECO:0000313" key="10">
    <source>
        <dbReference type="Proteomes" id="UP000318405"/>
    </source>
</evidence>
<evidence type="ECO:0000256" key="3">
    <source>
        <dbReference type="ARBA" id="ARBA00022723"/>
    </source>
</evidence>
<dbReference type="InterPro" id="IPR001915">
    <property type="entry name" value="Peptidase_M48"/>
</dbReference>
<feature type="signal peptide" evidence="7">
    <location>
        <begin position="1"/>
        <end position="32"/>
    </location>
</feature>
<evidence type="ECO:0000256" key="6">
    <source>
        <dbReference type="ARBA" id="ARBA00023049"/>
    </source>
</evidence>
<evidence type="ECO:0000256" key="2">
    <source>
        <dbReference type="ARBA" id="ARBA00022670"/>
    </source>
</evidence>
<dbReference type="EMBL" id="VLTJ01000044">
    <property type="protein sequence ID" value="TSH88429.1"/>
    <property type="molecule type" value="Genomic_DNA"/>
</dbReference>
<protein>
    <submittedName>
        <fullName evidence="9">M48 family metalloprotease</fullName>
    </submittedName>
</protein>
<evidence type="ECO:0000256" key="1">
    <source>
        <dbReference type="ARBA" id="ARBA00001947"/>
    </source>
</evidence>
<comment type="cofactor">
    <cofactor evidence="1">
        <name>Zn(2+)</name>
        <dbReference type="ChEBI" id="CHEBI:29105"/>
    </cofactor>
</comment>
<dbReference type="PANTHER" id="PTHR22726">
    <property type="entry name" value="METALLOENDOPEPTIDASE OMA1"/>
    <property type="match status" value="1"/>
</dbReference>
<dbReference type="OrthoDB" id="9810445at2"/>
<evidence type="ECO:0000256" key="4">
    <source>
        <dbReference type="ARBA" id="ARBA00022801"/>
    </source>
</evidence>
<keyword evidence="6 9" id="KW-0482">Metalloprotease</keyword>
<dbReference type="GO" id="GO:0051603">
    <property type="term" value="P:proteolysis involved in protein catabolic process"/>
    <property type="evidence" value="ECO:0007669"/>
    <property type="project" value="TreeGrafter"/>
</dbReference>
<keyword evidence="5" id="KW-0862">Zinc</keyword>
<dbReference type="AlphaFoldDB" id="A0A556A6C1"/>
<dbReference type="Proteomes" id="UP000318405">
    <property type="component" value="Unassembled WGS sequence"/>
</dbReference>